<accession>A0ABN7W3Z1</accession>
<keyword evidence="2" id="KW-1185">Reference proteome</keyword>
<name>A0ABN7W3Z1_GIGMA</name>
<dbReference type="EMBL" id="CAJVQB010029597">
    <property type="protein sequence ID" value="CAG8814291.1"/>
    <property type="molecule type" value="Genomic_DNA"/>
</dbReference>
<evidence type="ECO:0000313" key="1">
    <source>
        <dbReference type="EMBL" id="CAG8814291.1"/>
    </source>
</evidence>
<sequence length="93" mass="10841">MSYVKLRLVKNKSIDAWISILESLRSIFMKKYDKDNAKKKIKLSNGSLKEESLLENGVKDDYLQRRKDLVESLFSQGVEDRIVNGIVLFWFGL</sequence>
<gene>
    <name evidence="1" type="ORF">GMARGA_LOCUS26010</name>
</gene>
<reference evidence="1 2" key="1">
    <citation type="submission" date="2021-06" db="EMBL/GenBank/DDBJ databases">
        <authorList>
            <person name="Kallberg Y."/>
            <person name="Tangrot J."/>
            <person name="Rosling A."/>
        </authorList>
    </citation>
    <scope>NUCLEOTIDE SEQUENCE [LARGE SCALE GENOMIC DNA]</scope>
    <source>
        <strain evidence="1 2">120-4 pot B 10/14</strain>
    </source>
</reference>
<comment type="caution">
    <text evidence="1">The sequence shown here is derived from an EMBL/GenBank/DDBJ whole genome shotgun (WGS) entry which is preliminary data.</text>
</comment>
<proteinExistence type="predicted"/>
<dbReference type="Proteomes" id="UP000789901">
    <property type="component" value="Unassembled WGS sequence"/>
</dbReference>
<protein>
    <submittedName>
        <fullName evidence="1">45969_t:CDS:1</fullName>
    </submittedName>
</protein>
<evidence type="ECO:0000313" key="2">
    <source>
        <dbReference type="Proteomes" id="UP000789901"/>
    </source>
</evidence>
<organism evidence="1 2">
    <name type="scientific">Gigaspora margarita</name>
    <dbReference type="NCBI Taxonomy" id="4874"/>
    <lineage>
        <taxon>Eukaryota</taxon>
        <taxon>Fungi</taxon>
        <taxon>Fungi incertae sedis</taxon>
        <taxon>Mucoromycota</taxon>
        <taxon>Glomeromycotina</taxon>
        <taxon>Glomeromycetes</taxon>
        <taxon>Diversisporales</taxon>
        <taxon>Gigasporaceae</taxon>
        <taxon>Gigaspora</taxon>
    </lineage>
</organism>